<evidence type="ECO:0000256" key="3">
    <source>
        <dbReference type="ARBA" id="ARBA00022730"/>
    </source>
</evidence>
<evidence type="ECO:0000313" key="10">
    <source>
        <dbReference type="EMBL" id="SJZ96676.1"/>
    </source>
</evidence>
<keyword evidence="3 8" id="KW-0699">rRNA-binding</keyword>
<protein>
    <recommendedName>
        <fullName evidence="7 8">Small ribosomal subunit protein bS20</fullName>
    </recommendedName>
</protein>
<keyword evidence="6 8" id="KW-0687">Ribonucleoprotein</keyword>
<dbReference type="EMBL" id="FUWM01000022">
    <property type="protein sequence ID" value="SJZ96676.1"/>
    <property type="molecule type" value="Genomic_DNA"/>
</dbReference>
<dbReference type="PANTHER" id="PTHR33398:SF1">
    <property type="entry name" value="SMALL RIBOSOMAL SUBUNIT PROTEIN BS20C"/>
    <property type="match status" value="1"/>
</dbReference>
<dbReference type="STRING" id="142842.SAMN02745118_02371"/>
<dbReference type="GO" id="GO:0006412">
    <property type="term" value="P:translation"/>
    <property type="evidence" value="ECO:0007669"/>
    <property type="project" value="UniProtKB-UniRule"/>
</dbReference>
<dbReference type="NCBIfam" id="TIGR00029">
    <property type="entry name" value="S20"/>
    <property type="match status" value="1"/>
</dbReference>
<name>A0A1T4PZA2_9FIRM</name>
<gene>
    <name evidence="8" type="primary">rpsT</name>
    <name evidence="10" type="ORF">SAMN02745118_02371</name>
</gene>
<comment type="function">
    <text evidence="1 8">Binds directly to 16S ribosomal RNA.</text>
</comment>
<evidence type="ECO:0000256" key="8">
    <source>
        <dbReference type="HAMAP-Rule" id="MF_00500"/>
    </source>
</evidence>
<dbReference type="GO" id="GO:0015935">
    <property type="term" value="C:small ribosomal subunit"/>
    <property type="evidence" value="ECO:0007669"/>
    <property type="project" value="TreeGrafter"/>
</dbReference>
<dbReference type="Proteomes" id="UP000190625">
    <property type="component" value="Unassembled WGS sequence"/>
</dbReference>
<dbReference type="InterPro" id="IPR036510">
    <property type="entry name" value="Ribosomal_bS20_sf"/>
</dbReference>
<evidence type="ECO:0000256" key="6">
    <source>
        <dbReference type="ARBA" id="ARBA00023274"/>
    </source>
</evidence>
<accession>A0A1T4PZA2</accession>
<dbReference type="RefSeq" id="WP_078810803.1">
    <property type="nucleotide sequence ID" value="NZ_FUWM01000022.1"/>
</dbReference>
<dbReference type="HAMAP" id="MF_00500">
    <property type="entry name" value="Ribosomal_bS20"/>
    <property type="match status" value="1"/>
</dbReference>
<keyword evidence="5 8" id="KW-0689">Ribosomal protein</keyword>
<sequence>MPTSKSATKRVRTAETKRKRNVKIKDKLKNTIKSFEAAIEDEDVELAKEELRNAKQVIDKSVSKGIIHENNAARKKSKLERTFNELAG</sequence>
<organism evidence="10 11">
    <name type="scientific">Selenihalanaerobacter shriftii</name>
    <dbReference type="NCBI Taxonomy" id="142842"/>
    <lineage>
        <taxon>Bacteria</taxon>
        <taxon>Bacillati</taxon>
        <taxon>Bacillota</taxon>
        <taxon>Clostridia</taxon>
        <taxon>Halanaerobiales</taxon>
        <taxon>Halobacteroidaceae</taxon>
        <taxon>Selenihalanaerobacter</taxon>
    </lineage>
</organism>
<dbReference type="GO" id="GO:0005829">
    <property type="term" value="C:cytosol"/>
    <property type="evidence" value="ECO:0007669"/>
    <property type="project" value="TreeGrafter"/>
</dbReference>
<dbReference type="AlphaFoldDB" id="A0A1T4PZA2"/>
<keyword evidence="4 8" id="KW-0694">RNA-binding</keyword>
<evidence type="ECO:0000256" key="2">
    <source>
        <dbReference type="ARBA" id="ARBA00007634"/>
    </source>
</evidence>
<dbReference type="GO" id="GO:0003735">
    <property type="term" value="F:structural constituent of ribosome"/>
    <property type="evidence" value="ECO:0007669"/>
    <property type="project" value="InterPro"/>
</dbReference>
<reference evidence="11" key="1">
    <citation type="submission" date="2017-02" db="EMBL/GenBank/DDBJ databases">
        <authorList>
            <person name="Varghese N."/>
            <person name="Submissions S."/>
        </authorList>
    </citation>
    <scope>NUCLEOTIDE SEQUENCE [LARGE SCALE GENOMIC DNA]</scope>
    <source>
        <strain evidence="11">ATCC BAA-73</strain>
    </source>
</reference>
<evidence type="ECO:0000256" key="4">
    <source>
        <dbReference type="ARBA" id="ARBA00022884"/>
    </source>
</evidence>
<evidence type="ECO:0000256" key="1">
    <source>
        <dbReference type="ARBA" id="ARBA00003134"/>
    </source>
</evidence>
<dbReference type="FunFam" id="1.20.58.110:FF:000001">
    <property type="entry name" value="30S ribosomal protein S20"/>
    <property type="match status" value="1"/>
</dbReference>
<evidence type="ECO:0000256" key="9">
    <source>
        <dbReference type="SAM" id="Coils"/>
    </source>
</evidence>
<evidence type="ECO:0000256" key="5">
    <source>
        <dbReference type="ARBA" id="ARBA00022980"/>
    </source>
</evidence>
<evidence type="ECO:0000313" key="11">
    <source>
        <dbReference type="Proteomes" id="UP000190625"/>
    </source>
</evidence>
<keyword evidence="9" id="KW-0175">Coiled coil</keyword>
<dbReference type="SUPFAM" id="SSF46992">
    <property type="entry name" value="Ribosomal protein S20"/>
    <property type="match status" value="1"/>
</dbReference>
<comment type="similarity">
    <text evidence="2 8">Belongs to the bacterial ribosomal protein bS20 family.</text>
</comment>
<dbReference type="GO" id="GO:0070181">
    <property type="term" value="F:small ribosomal subunit rRNA binding"/>
    <property type="evidence" value="ECO:0007669"/>
    <property type="project" value="TreeGrafter"/>
</dbReference>
<evidence type="ECO:0000256" key="7">
    <source>
        <dbReference type="ARBA" id="ARBA00035136"/>
    </source>
</evidence>
<dbReference type="Gene3D" id="1.20.58.110">
    <property type="entry name" value="Ribosomal protein S20"/>
    <property type="match status" value="1"/>
</dbReference>
<keyword evidence="11" id="KW-1185">Reference proteome</keyword>
<dbReference type="PANTHER" id="PTHR33398">
    <property type="entry name" value="30S RIBOSOMAL PROTEIN S20"/>
    <property type="match status" value="1"/>
</dbReference>
<dbReference type="InterPro" id="IPR002583">
    <property type="entry name" value="Ribosomal_bS20"/>
</dbReference>
<dbReference type="OrthoDB" id="9808392at2"/>
<feature type="coiled-coil region" evidence="9">
    <location>
        <begin position="25"/>
        <end position="64"/>
    </location>
</feature>
<proteinExistence type="inferred from homology"/>
<dbReference type="Pfam" id="PF01649">
    <property type="entry name" value="Ribosomal_S20p"/>
    <property type="match status" value="1"/>
</dbReference>